<dbReference type="EMBL" id="JAVDYJ010000001">
    <property type="protein sequence ID" value="MDR7346064.1"/>
    <property type="molecule type" value="Genomic_DNA"/>
</dbReference>
<feature type="domain" description="Glycosyltransferase subfamily 4-like N-terminal" evidence="4">
    <location>
        <begin position="20"/>
        <end position="169"/>
    </location>
</feature>
<evidence type="ECO:0000256" key="3">
    <source>
        <dbReference type="ARBA" id="ARBA00022679"/>
    </source>
</evidence>
<dbReference type="CDD" id="cd03808">
    <property type="entry name" value="GT4_CapM-like"/>
    <property type="match status" value="1"/>
</dbReference>
<name>A0ABU2AXI7_9MICC</name>
<dbReference type="InterPro" id="IPR050194">
    <property type="entry name" value="Glycosyltransferase_grp1"/>
</dbReference>
<dbReference type="PANTHER" id="PTHR45947:SF3">
    <property type="entry name" value="SULFOQUINOVOSYL TRANSFERASE SQD2"/>
    <property type="match status" value="1"/>
</dbReference>
<dbReference type="SUPFAM" id="SSF53756">
    <property type="entry name" value="UDP-Glycosyltransferase/glycogen phosphorylase"/>
    <property type="match status" value="1"/>
</dbReference>
<proteinExistence type="predicted"/>
<evidence type="ECO:0000313" key="6">
    <source>
        <dbReference type="Proteomes" id="UP001183794"/>
    </source>
</evidence>
<accession>A0ABU2AXI7</accession>
<dbReference type="PANTHER" id="PTHR45947">
    <property type="entry name" value="SULFOQUINOVOSYL TRANSFERASE SQD2"/>
    <property type="match status" value="1"/>
</dbReference>
<dbReference type="RefSeq" id="WP_310170518.1">
    <property type="nucleotide sequence ID" value="NZ_BAABHE010000002.1"/>
</dbReference>
<dbReference type="Gene3D" id="3.40.50.2000">
    <property type="entry name" value="Glycogen Phosphorylase B"/>
    <property type="match status" value="2"/>
</dbReference>
<sequence>MKKVVLILTSENSALTFYRNYLRFLRKRGWDVTVVANSSGALEEWAATEGAMGYHIPYERNPSMLKDLQTLFATARLLRKIRPDAVVSATPKGGLLGTLAGKLAGVPVRIYQLWGLRLETETGLKRKVLEASERTAISAATQTVANSFSLARAAEALGLAAPNSIEVLGAGSSHGVDLERFSRAATGPVDDHTAAFLAQDSDLKIVFIGRLTPDKGISTLLQAVKAVRARGLNIRLLLIGSVEDQRLAHEVAEAEHIHRLDDVDDVRPYITSADVLCLPTLREGFPNVVLEAAALEVPSVVADATGAIDSVVDGETGWIFPVENAEALAQIITEITHDPEHIRQRGRQARARVEHEFEQVFMFGLQEENIAQQLHLVVPTQHAET</sequence>
<keyword evidence="2" id="KW-0328">Glycosyltransferase</keyword>
<evidence type="ECO:0000256" key="1">
    <source>
        <dbReference type="ARBA" id="ARBA00021292"/>
    </source>
</evidence>
<dbReference type="InterPro" id="IPR028098">
    <property type="entry name" value="Glyco_trans_4-like_N"/>
</dbReference>
<dbReference type="Pfam" id="PF13579">
    <property type="entry name" value="Glyco_trans_4_4"/>
    <property type="match status" value="1"/>
</dbReference>
<organism evidence="5 6">
    <name type="scientific">Enteractinococcus fodinae</name>
    <dbReference type="NCBI Taxonomy" id="684663"/>
    <lineage>
        <taxon>Bacteria</taxon>
        <taxon>Bacillati</taxon>
        <taxon>Actinomycetota</taxon>
        <taxon>Actinomycetes</taxon>
        <taxon>Micrococcales</taxon>
        <taxon>Micrococcaceae</taxon>
    </lineage>
</organism>
<evidence type="ECO:0000256" key="2">
    <source>
        <dbReference type="ARBA" id="ARBA00022676"/>
    </source>
</evidence>
<dbReference type="Proteomes" id="UP001183794">
    <property type="component" value="Unassembled WGS sequence"/>
</dbReference>
<dbReference type="Pfam" id="PF13692">
    <property type="entry name" value="Glyco_trans_1_4"/>
    <property type="match status" value="1"/>
</dbReference>
<gene>
    <name evidence="5" type="ORF">J2S62_000321</name>
</gene>
<keyword evidence="6" id="KW-1185">Reference proteome</keyword>
<comment type="caution">
    <text evidence="5">The sequence shown here is derived from an EMBL/GenBank/DDBJ whole genome shotgun (WGS) entry which is preliminary data.</text>
</comment>
<reference evidence="5 6" key="1">
    <citation type="submission" date="2023-07" db="EMBL/GenBank/DDBJ databases">
        <title>Sequencing the genomes of 1000 actinobacteria strains.</title>
        <authorList>
            <person name="Klenk H.-P."/>
        </authorList>
    </citation>
    <scope>NUCLEOTIDE SEQUENCE [LARGE SCALE GENOMIC DNA]</scope>
    <source>
        <strain evidence="5 6">DSM 22966</strain>
    </source>
</reference>
<protein>
    <recommendedName>
        <fullName evidence="1">D-inositol 3-phosphate glycosyltransferase</fullName>
    </recommendedName>
</protein>
<evidence type="ECO:0000313" key="5">
    <source>
        <dbReference type="EMBL" id="MDR7346064.1"/>
    </source>
</evidence>
<evidence type="ECO:0000259" key="4">
    <source>
        <dbReference type="Pfam" id="PF13579"/>
    </source>
</evidence>
<keyword evidence="3" id="KW-0808">Transferase</keyword>